<dbReference type="RefSeq" id="WP_308981469.1">
    <property type="nucleotide sequence ID" value="NZ_JAVIDL010000014.1"/>
</dbReference>
<sequence length="289" mass="33663">MKSNRDIEQIIKHTVNTDPMMRAAILNGSRANKNIIPDQYQDFDVAIFVTDLEAVKASKFWIALFGQPILAQYPDDMLLGEEEHPTIDVYTCLMIFADHIRIDLKIYPVDQFYQRYQSDSLTVVWVDKDGLFTEIAEANDHDYFIGIPDQRSFSEHSNEFWWCSTNVMKGLARREIIYAKDMLENVLRPTFMTMLQWSVGCHFGFERSLGKSGKFLPQYLSVEQMQQVLSTYSASGIQENWAALFVMLDLFEQYQITVAQTLHFKLNVTEIQHAKRYIAQNYAEFKQES</sequence>
<organism evidence="1 2">
    <name type="scientific">Acinetobacter rudis</name>
    <dbReference type="NCBI Taxonomy" id="632955"/>
    <lineage>
        <taxon>Bacteria</taxon>
        <taxon>Pseudomonadati</taxon>
        <taxon>Pseudomonadota</taxon>
        <taxon>Gammaproteobacteria</taxon>
        <taxon>Moraxellales</taxon>
        <taxon>Moraxellaceae</taxon>
        <taxon>Acinetobacter</taxon>
    </lineage>
</organism>
<dbReference type="Pfam" id="PF04439">
    <property type="entry name" value="Adenyl_transf"/>
    <property type="match status" value="1"/>
</dbReference>
<dbReference type="InterPro" id="IPR007530">
    <property type="entry name" value="Aminoglycoside_adenylylTfrase"/>
</dbReference>
<dbReference type="EMBL" id="JAVIDL010000014">
    <property type="protein sequence ID" value="MDQ8935841.1"/>
    <property type="molecule type" value="Genomic_DNA"/>
</dbReference>
<comment type="caution">
    <text evidence="1">The sequence shown here is derived from an EMBL/GenBank/DDBJ whole genome shotgun (WGS) entry which is preliminary data.</text>
</comment>
<dbReference type="Proteomes" id="UP001243844">
    <property type="component" value="Unassembled WGS sequence"/>
</dbReference>
<proteinExistence type="predicted"/>
<evidence type="ECO:0000313" key="1">
    <source>
        <dbReference type="EMBL" id="MDQ8935841.1"/>
    </source>
</evidence>
<dbReference type="AlphaFoldDB" id="A0AAW8JAY9"/>
<name>A0AAW8JAY9_9GAMM</name>
<protein>
    <submittedName>
        <fullName evidence="1">Aminoglycoside 6-adenylyltransferase</fullName>
    </submittedName>
</protein>
<dbReference type="SUPFAM" id="SSF81631">
    <property type="entry name" value="PAP/OAS1 substrate-binding domain"/>
    <property type="match status" value="1"/>
</dbReference>
<dbReference type="Gene3D" id="1.20.120.330">
    <property type="entry name" value="Nucleotidyltransferases domain 2"/>
    <property type="match status" value="1"/>
</dbReference>
<accession>A0AAW8JAY9</accession>
<dbReference type="InterPro" id="IPR043519">
    <property type="entry name" value="NT_sf"/>
</dbReference>
<dbReference type="SUPFAM" id="SSF81301">
    <property type="entry name" value="Nucleotidyltransferase"/>
    <property type="match status" value="1"/>
</dbReference>
<gene>
    <name evidence="1" type="ORF">RFH47_08865</name>
</gene>
<dbReference type="Gene3D" id="3.30.460.10">
    <property type="entry name" value="Beta Polymerase, domain 2"/>
    <property type="match status" value="1"/>
</dbReference>
<reference evidence="1" key="1">
    <citation type="submission" date="2023-08" db="EMBL/GenBank/DDBJ databases">
        <title>Emergence of clinically-relevant ST2 carbapenem-resistant Acinetobacter baumannii strains in hospital sewages in Zhejiang, East of China.</title>
        <authorList>
            <person name="Kaichao C."/>
            <person name="Zhang R."/>
        </authorList>
    </citation>
    <scope>NUCLEOTIDE SEQUENCE</scope>
    <source>
        <strain evidence="1">M-RB-37</strain>
    </source>
</reference>
<evidence type="ECO:0000313" key="2">
    <source>
        <dbReference type="Proteomes" id="UP001243844"/>
    </source>
</evidence>